<dbReference type="SMART" id="SM00448">
    <property type="entry name" value="REC"/>
    <property type="match status" value="1"/>
</dbReference>
<protein>
    <recommendedName>
        <fullName evidence="1">Stage 0 sporulation protein A homolog</fullName>
    </recommendedName>
</protein>
<dbReference type="PROSITE" id="PS50930">
    <property type="entry name" value="HTH_LYTTR"/>
    <property type="match status" value="1"/>
</dbReference>
<evidence type="ECO:0000259" key="4">
    <source>
        <dbReference type="PROSITE" id="PS50110"/>
    </source>
</evidence>
<organism evidence="6">
    <name type="scientific">Clostridium perfringens</name>
    <dbReference type="NCBI Taxonomy" id="1502"/>
    <lineage>
        <taxon>Bacteria</taxon>
        <taxon>Bacillati</taxon>
        <taxon>Bacillota</taxon>
        <taxon>Clostridia</taxon>
        <taxon>Eubacteriales</taxon>
        <taxon>Clostridiaceae</taxon>
        <taxon>Clostridium</taxon>
    </lineage>
</organism>
<sequence>MIKLHKKYKLKRRLLDMFSIALCEDNSLQREELKNNLSKVLDEIGVEYKLLTFETGEDLLREYPENLDMLFLDIQMGELTGMETARKVRKYDDKVEIIFITALWDYIQKGYEVRAFRYLIKPVKFKELQEQVTACVENILHKRYTYITIKDKNNVLKIRTEEILFLETFERKVIIHTNSQDYIVKMSMNKLEKELNNKGFFRCHTSYIVNLIKIEEIKKDYLLINKFTLPVSKHRMKNLKLRLTSLLGDLIC</sequence>
<comment type="function">
    <text evidence="2">May play the central regulatory role in sporulation. It may be an element of the effector pathway responsible for the activation of sporulation genes in response to nutritional stress. Spo0A may act in concert with spo0H (a sigma factor) to control the expression of some genes that are critical to the sporulation process.</text>
</comment>
<dbReference type="InterPro" id="IPR011006">
    <property type="entry name" value="CheY-like_superfamily"/>
</dbReference>
<evidence type="ECO:0000256" key="3">
    <source>
        <dbReference type="PROSITE-ProRule" id="PRU00169"/>
    </source>
</evidence>
<accession>A0A7G9PIW4</accession>
<dbReference type="InterPro" id="IPR001789">
    <property type="entry name" value="Sig_transdc_resp-reg_receiver"/>
</dbReference>
<dbReference type="EMBL" id="MT597431">
    <property type="protein sequence ID" value="QNN30747.1"/>
    <property type="molecule type" value="Genomic_DNA"/>
</dbReference>
<dbReference type="PANTHER" id="PTHR37299:SF1">
    <property type="entry name" value="STAGE 0 SPORULATION PROTEIN A HOMOLOG"/>
    <property type="match status" value="1"/>
</dbReference>
<dbReference type="Pfam" id="PF00072">
    <property type="entry name" value="Response_reg"/>
    <property type="match status" value="1"/>
</dbReference>
<dbReference type="SMART" id="SM00850">
    <property type="entry name" value="LytTR"/>
    <property type="match status" value="1"/>
</dbReference>
<evidence type="ECO:0000256" key="2">
    <source>
        <dbReference type="ARBA" id="ARBA00024867"/>
    </source>
</evidence>
<dbReference type="AlphaFoldDB" id="A0A7G9PIW4"/>
<dbReference type="InterPro" id="IPR007492">
    <property type="entry name" value="LytTR_DNA-bd_dom"/>
</dbReference>
<dbReference type="PANTHER" id="PTHR37299">
    <property type="entry name" value="TRANSCRIPTIONAL REGULATOR-RELATED"/>
    <property type="match status" value="1"/>
</dbReference>
<dbReference type="GO" id="GO:0000156">
    <property type="term" value="F:phosphorelay response regulator activity"/>
    <property type="evidence" value="ECO:0007669"/>
    <property type="project" value="InterPro"/>
</dbReference>
<gene>
    <name evidence="6" type="primary">virR</name>
</gene>
<dbReference type="Gene3D" id="2.40.50.1020">
    <property type="entry name" value="LytTr DNA-binding domain"/>
    <property type="match status" value="1"/>
</dbReference>
<evidence type="ECO:0000256" key="1">
    <source>
        <dbReference type="ARBA" id="ARBA00018672"/>
    </source>
</evidence>
<feature type="domain" description="Response regulatory" evidence="4">
    <location>
        <begin position="19"/>
        <end position="136"/>
    </location>
</feature>
<dbReference type="PROSITE" id="PS50110">
    <property type="entry name" value="RESPONSE_REGULATORY"/>
    <property type="match status" value="1"/>
</dbReference>
<feature type="modified residue" description="4-aspartylphosphate" evidence="3">
    <location>
        <position position="73"/>
    </location>
</feature>
<proteinExistence type="predicted"/>
<reference evidence="6" key="1">
    <citation type="journal article" date="2020" name="MBio">
        <title>Evidence That VirS Is a Receptor for the Signaling Peptide of the Clostridium perfringens Agr-like Quorum Sensing System.</title>
        <authorList>
            <person name="Li J."/>
        </authorList>
    </citation>
    <scope>NUCLEOTIDE SEQUENCE</scope>
    <source>
        <strain evidence="6">CN3685</strain>
    </source>
</reference>
<dbReference type="InterPro" id="IPR046947">
    <property type="entry name" value="LytR-like"/>
</dbReference>
<dbReference type="SUPFAM" id="SSF52172">
    <property type="entry name" value="CheY-like"/>
    <property type="match status" value="1"/>
</dbReference>
<keyword evidence="3" id="KW-0597">Phosphoprotein</keyword>
<name>A0A7G9PIW4_CLOPF</name>
<dbReference type="Pfam" id="PF04397">
    <property type="entry name" value="LytTR"/>
    <property type="match status" value="1"/>
</dbReference>
<dbReference type="Gene3D" id="3.40.50.2300">
    <property type="match status" value="1"/>
</dbReference>
<dbReference type="GO" id="GO:0003677">
    <property type="term" value="F:DNA binding"/>
    <property type="evidence" value="ECO:0007669"/>
    <property type="project" value="InterPro"/>
</dbReference>
<evidence type="ECO:0000259" key="5">
    <source>
        <dbReference type="PROSITE" id="PS50930"/>
    </source>
</evidence>
<feature type="domain" description="HTH LytTR-type" evidence="5">
    <location>
        <begin position="147"/>
        <end position="245"/>
    </location>
</feature>
<evidence type="ECO:0000313" key="6">
    <source>
        <dbReference type="EMBL" id="QNN30747.1"/>
    </source>
</evidence>